<proteinExistence type="predicted"/>
<dbReference type="STRING" id="670386.D3BSK2"/>
<dbReference type="FunCoup" id="D3BSK2">
    <property type="interactions" value="185"/>
</dbReference>
<gene>
    <name evidence="1" type="ORF">PPL_10971</name>
</gene>
<dbReference type="PANTHER" id="PTHR12941">
    <property type="entry name" value="ER MEMBRANE PROTEIN COMPLEX"/>
    <property type="match status" value="1"/>
</dbReference>
<dbReference type="PANTHER" id="PTHR12941:SF10">
    <property type="entry name" value="ER MEMBRANE PROTEIN COMPLEX SUBUNIT 8_9 HOMOLOG"/>
    <property type="match status" value="1"/>
</dbReference>
<keyword evidence="2" id="KW-1185">Reference proteome</keyword>
<dbReference type="Pfam" id="PF03665">
    <property type="entry name" value="UPF0172"/>
    <property type="match status" value="1"/>
</dbReference>
<dbReference type="AlphaFoldDB" id="D3BSK2"/>
<dbReference type="Gene3D" id="3.40.140.10">
    <property type="entry name" value="Cytidine Deaminase, domain 2"/>
    <property type="match status" value="1"/>
</dbReference>
<dbReference type="GO" id="GO:0072546">
    <property type="term" value="C:EMC complex"/>
    <property type="evidence" value="ECO:0007669"/>
    <property type="project" value="InterPro"/>
</dbReference>
<dbReference type="InParanoid" id="D3BSK2"/>
<evidence type="ECO:0000313" key="1">
    <source>
        <dbReference type="EMBL" id="EFA75467.1"/>
    </source>
</evidence>
<sequence>MSEITISLQSFLKIHSHSFKYCTNAVNGILLGYVEKSVLNITDVIPLSHSMTLLPMFEVALIQIEAYCKINQIEMIGYYYANENTFEKDLEPIAKRVADKLYNELNSMCFLGVTEINEDNPLGLIPIGRNNENQWVKSSIKQLRLTGDKQSPSYPKSMIQAHVKDGKLTQFNDFEDYLNNPTLDWLNRPSSSSSQ</sequence>
<dbReference type="RefSeq" id="XP_020427601.1">
    <property type="nucleotide sequence ID" value="XM_020581731.1"/>
</dbReference>
<organism evidence="1 2">
    <name type="scientific">Heterostelium pallidum (strain ATCC 26659 / Pp 5 / PN500)</name>
    <name type="common">Cellular slime mold</name>
    <name type="synonym">Polysphondylium pallidum</name>
    <dbReference type="NCBI Taxonomy" id="670386"/>
    <lineage>
        <taxon>Eukaryota</taxon>
        <taxon>Amoebozoa</taxon>
        <taxon>Evosea</taxon>
        <taxon>Eumycetozoa</taxon>
        <taxon>Dictyostelia</taxon>
        <taxon>Acytosteliales</taxon>
        <taxon>Acytosteliaceae</taxon>
        <taxon>Heterostelium</taxon>
    </lineage>
</organism>
<dbReference type="CDD" id="cd08060">
    <property type="entry name" value="MPN_UPF0172"/>
    <property type="match status" value="1"/>
</dbReference>
<reference evidence="1 2" key="1">
    <citation type="journal article" date="2011" name="Genome Res.">
        <title>Phylogeny-wide analysis of social amoeba genomes highlights ancient origins for complex intercellular communication.</title>
        <authorList>
            <person name="Heidel A.J."/>
            <person name="Lawal H.M."/>
            <person name="Felder M."/>
            <person name="Schilde C."/>
            <person name="Helps N.R."/>
            <person name="Tunggal B."/>
            <person name="Rivero F."/>
            <person name="John U."/>
            <person name="Schleicher M."/>
            <person name="Eichinger L."/>
            <person name="Platzer M."/>
            <person name="Noegel A.A."/>
            <person name="Schaap P."/>
            <person name="Gloeckner G."/>
        </authorList>
    </citation>
    <scope>NUCLEOTIDE SEQUENCE [LARGE SCALE GENOMIC DNA]</scope>
    <source>
        <strain evidence="2">ATCC 26659 / Pp 5 / PN500</strain>
    </source>
</reference>
<name>D3BSK2_HETP5</name>
<dbReference type="GeneID" id="31366440"/>
<evidence type="ECO:0000313" key="2">
    <source>
        <dbReference type="Proteomes" id="UP000001396"/>
    </source>
</evidence>
<comment type="caution">
    <text evidence="1">The sequence shown here is derived from an EMBL/GenBank/DDBJ whole genome shotgun (WGS) entry which is preliminary data.</text>
</comment>
<accession>D3BSK2</accession>
<dbReference type="InterPro" id="IPR005366">
    <property type="entry name" value="EMC8/9"/>
</dbReference>
<protein>
    <submittedName>
        <fullName evidence="1">UPF0172 protein</fullName>
    </submittedName>
</protein>
<dbReference type="Proteomes" id="UP000001396">
    <property type="component" value="Unassembled WGS sequence"/>
</dbReference>
<dbReference type="OMA" id="PHCAING"/>
<dbReference type="EMBL" id="ADBJ01000054">
    <property type="protein sequence ID" value="EFA75467.1"/>
    <property type="molecule type" value="Genomic_DNA"/>
</dbReference>